<dbReference type="InterPro" id="IPR006027">
    <property type="entry name" value="NusB_RsmB_TIM44"/>
</dbReference>
<evidence type="ECO:0000256" key="2">
    <source>
        <dbReference type="ARBA" id="ARBA00022679"/>
    </source>
</evidence>
<dbReference type="PROSITE" id="PS51686">
    <property type="entry name" value="SAM_MT_RSMB_NOP"/>
    <property type="match status" value="1"/>
</dbReference>
<dbReference type="GO" id="GO:0001510">
    <property type="term" value="P:RNA methylation"/>
    <property type="evidence" value="ECO:0007669"/>
    <property type="project" value="InterPro"/>
</dbReference>
<dbReference type="OrthoDB" id="9810297at2"/>
<feature type="domain" description="SAM-dependent MTase RsmB/NOP-type" evidence="7">
    <location>
        <begin position="228"/>
        <end position="484"/>
    </location>
</feature>
<dbReference type="Pfam" id="PF01189">
    <property type="entry name" value="Methyltr_RsmB-F"/>
    <property type="match status" value="1"/>
</dbReference>
<dbReference type="SUPFAM" id="SSF48013">
    <property type="entry name" value="NusB-like"/>
    <property type="match status" value="1"/>
</dbReference>
<evidence type="ECO:0000313" key="8">
    <source>
        <dbReference type="EMBL" id="SFI17660.1"/>
    </source>
</evidence>
<evidence type="ECO:0000256" key="5">
    <source>
        <dbReference type="PROSITE-ProRule" id="PRU01023"/>
    </source>
</evidence>
<comment type="caution">
    <text evidence="5">Lacks conserved residue(s) required for the propagation of feature annotation.</text>
</comment>
<evidence type="ECO:0000259" key="7">
    <source>
        <dbReference type="PROSITE" id="PS51686"/>
    </source>
</evidence>
<keyword evidence="4 5" id="KW-0694">RNA-binding</keyword>
<dbReference type="Pfam" id="PF01029">
    <property type="entry name" value="NusB"/>
    <property type="match status" value="1"/>
</dbReference>
<evidence type="ECO:0000256" key="4">
    <source>
        <dbReference type="ARBA" id="ARBA00022884"/>
    </source>
</evidence>
<organism evidence="8 9">
    <name type="scientific">Planctomicrobium piriforme</name>
    <dbReference type="NCBI Taxonomy" id="1576369"/>
    <lineage>
        <taxon>Bacteria</taxon>
        <taxon>Pseudomonadati</taxon>
        <taxon>Planctomycetota</taxon>
        <taxon>Planctomycetia</taxon>
        <taxon>Planctomycetales</taxon>
        <taxon>Planctomycetaceae</taxon>
        <taxon>Planctomicrobium</taxon>
    </lineage>
</organism>
<keyword evidence="2 5" id="KW-0808">Transferase</keyword>
<reference evidence="9" key="1">
    <citation type="submission" date="2016-10" db="EMBL/GenBank/DDBJ databases">
        <authorList>
            <person name="Varghese N."/>
            <person name="Submissions S."/>
        </authorList>
    </citation>
    <scope>NUCLEOTIDE SEQUENCE [LARGE SCALE GENOMIC DNA]</scope>
    <source>
        <strain evidence="9">DSM 26348</strain>
    </source>
</reference>
<sequence length="484" mass="53079">MSGRPPFRSESPGPRGNAGPSARWLAFLAIQSFAQRGSFVSKALDDLFTEFPTLPRDRHLATELASETVRRGLTLDSILAQYVTRPREKVEDELWMLLQLGACQLICLSHIPAHAAVHETVSLCDRLYKPRAKGFINGTLRSIERELNHQTTSDNQPLELKDLGPDLLPIFAIRGNAAGLRIVKLARRVFADPKELPLDYIAQVASLPVWLLQHWAKEETDLNRLLARALWFTTPGKMSLRVNLQRTTREAVLDLLRDADVAAQPGQLPVAIALNGSLAPGEFPAFHDGGFSVQDESAIAAVALLDPQPGESILDLCAAPGGKTCHIAERLQGTGRVIACDLSNTRLRPIRENITRLQLSNIDTLLISEEGRGLPDGPFDAALVDVPCSNTGVLGKRPEARWRITPATFADLIPLQRRLLNDALDRVKSGGRVLYSTCSIDRSENEDLVNEVITARNDVQLKTAQRHEPGSPGDGGYQALLLKS</sequence>
<dbReference type="PRINTS" id="PR02008">
    <property type="entry name" value="RCMTFAMILY"/>
</dbReference>
<dbReference type="Proteomes" id="UP000199518">
    <property type="component" value="Unassembled WGS sequence"/>
</dbReference>
<evidence type="ECO:0000256" key="6">
    <source>
        <dbReference type="SAM" id="MobiDB-lite"/>
    </source>
</evidence>
<comment type="similarity">
    <text evidence="5">Belongs to the class I-like SAM-binding methyltransferase superfamily. RsmB/NOP family.</text>
</comment>
<proteinExistence type="inferred from homology"/>
<gene>
    <name evidence="8" type="ORF">SAMN05421753_106145</name>
</gene>
<feature type="binding site" evidence="5">
    <location>
        <position position="385"/>
    </location>
    <ligand>
        <name>S-adenosyl-L-methionine</name>
        <dbReference type="ChEBI" id="CHEBI:59789"/>
    </ligand>
</feature>
<dbReference type="STRING" id="1576369.SAMN05421753_106145"/>
<evidence type="ECO:0000313" key="9">
    <source>
        <dbReference type="Proteomes" id="UP000199518"/>
    </source>
</evidence>
<dbReference type="GO" id="GO:0003723">
    <property type="term" value="F:RNA binding"/>
    <property type="evidence" value="ECO:0007669"/>
    <property type="project" value="UniProtKB-UniRule"/>
</dbReference>
<dbReference type="InterPro" id="IPR049560">
    <property type="entry name" value="MeTrfase_RsmB-F_NOP2_cat"/>
</dbReference>
<accession>A0A1I3G2G0</accession>
<dbReference type="GO" id="GO:0008173">
    <property type="term" value="F:RNA methyltransferase activity"/>
    <property type="evidence" value="ECO:0007669"/>
    <property type="project" value="InterPro"/>
</dbReference>
<dbReference type="InterPro" id="IPR054728">
    <property type="entry name" value="RsmB-like_ferredoxin"/>
</dbReference>
<dbReference type="AlphaFoldDB" id="A0A1I3G2G0"/>
<dbReference type="SUPFAM" id="SSF53335">
    <property type="entry name" value="S-adenosyl-L-methionine-dependent methyltransferases"/>
    <property type="match status" value="1"/>
</dbReference>
<feature type="region of interest" description="Disordered" evidence="6">
    <location>
        <begin position="465"/>
        <end position="484"/>
    </location>
</feature>
<keyword evidence="1 5" id="KW-0489">Methyltransferase</keyword>
<dbReference type="Gene3D" id="1.10.940.10">
    <property type="entry name" value="NusB-like"/>
    <property type="match status" value="1"/>
</dbReference>
<dbReference type="RefSeq" id="WP_139228370.1">
    <property type="nucleotide sequence ID" value="NZ_FOQD01000006.1"/>
</dbReference>
<dbReference type="InterPro" id="IPR035926">
    <property type="entry name" value="NusB-like_sf"/>
</dbReference>
<evidence type="ECO:0000256" key="1">
    <source>
        <dbReference type="ARBA" id="ARBA00022603"/>
    </source>
</evidence>
<feature type="binding site" evidence="5">
    <location>
        <begin position="317"/>
        <end position="323"/>
    </location>
    <ligand>
        <name>S-adenosyl-L-methionine</name>
        <dbReference type="ChEBI" id="CHEBI:59789"/>
    </ligand>
</feature>
<keyword evidence="3 5" id="KW-0949">S-adenosyl-L-methionine</keyword>
<dbReference type="InterPro" id="IPR001678">
    <property type="entry name" value="MeTrfase_RsmB-F_NOP2_dom"/>
</dbReference>
<feature type="binding site" evidence="5">
    <location>
        <position position="341"/>
    </location>
    <ligand>
        <name>S-adenosyl-L-methionine</name>
        <dbReference type="ChEBI" id="CHEBI:59789"/>
    </ligand>
</feature>
<dbReference type="InterPro" id="IPR029063">
    <property type="entry name" value="SAM-dependent_MTases_sf"/>
</dbReference>
<keyword evidence="9" id="KW-1185">Reference proteome</keyword>
<dbReference type="Gene3D" id="3.30.70.1170">
    <property type="entry name" value="Sun protein, domain 3"/>
    <property type="match status" value="1"/>
</dbReference>
<dbReference type="GO" id="GO:0006355">
    <property type="term" value="P:regulation of DNA-templated transcription"/>
    <property type="evidence" value="ECO:0007669"/>
    <property type="project" value="InterPro"/>
</dbReference>
<feature type="active site" description="Nucleophile" evidence="5">
    <location>
        <position position="438"/>
    </location>
</feature>
<dbReference type="EMBL" id="FOQD01000006">
    <property type="protein sequence ID" value="SFI17660.1"/>
    <property type="molecule type" value="Genomic_DNA"/>
</dbReference>
<dbReference type="Gene3D" id="3.40.50.150">
    <property type="entry name" value="Vaccinia Virus protein VP39"/>
    <property type="match status" value="1"/>
</dbReference>
<dbReference type="InterPro" id="IPR023267">
    <property type="entry name" value="RCMT"/>
</dbReference>
<evidence type="ECO:0000256" key="3">
    <source>
        <dbReference type="ARBA" id="ARBA00022691"/>
    </source>
</evidence>
<name>A0A1I3G2G0_9PLAN</name>
<dbReference type="PANTHER" id="PTHR22807">
    <property type="entry name" value="NOP2 YEAST -RELATED NOL1/NOP2/FMU SUN DOMAIN-CONTAINING"/>
    <property type="match status" value="1"/>
</dbReference>
<dbReference type="CDD" id="cd02440">
    <property type="entry name" value="AdoMet_MTases"/>
    <property type="match status" value="1"/>
</dbReference>
<dbReference type="Pfam" id="PF22458">
    <property type="entry name" value="RsmF-B_ferredox"/>
    <property type="match status" value="1"/>
</dbReference>
<protein>
    <submittedName>
        <fullName evidence="8">16S rRNA (Cytosine967-C5)-methyltransferase</fullName>
    </submittedName>
</protein>
<dbReference type="PANTHER" id="PTHR22807:SF61">
    <property type="entry name" value="NOL1_NOP2_SUN FAMILY PROTEIN _ ANTITERMINATION NUSB DOMAIN-CONTAINING PROTEIN"/>
    <property type="match status" value="1"/>
</dbReference>